<evidence type="ECO:0000259" key="1">
    <source>
        <dbReference type="PROSITE" id="PS51500"/>
    </source>
</evidence>
<proteinExistence type="predicted"/>
<dbReference type="AlphaFoldDB" id="A0A940WZA7"/>
<dbReference type="GO" id="GO:0006355">
    <property type="term" value="P:regulation of DNA-templated transcription"/>
    <property type="evidence" value="ECO:0007669"/>
    <property type="project" value="InterPro"/>
</dbReference>
<dbReference type="InterPro" id="IPR036281">
    <property type="entry name" value="SinR/SinI_dimer_dom_sf"/>
</dbReference>
<evidence type="ECO:0000313" key="2">
    <source>
        <dbReference type="EMBL" id="MBP3951495.1"/>
    </source>
</evidence>
<feature type="domain" description="Sin" evidence="1">
    <location>
        <begin position="4"/>
        <end position="42"/>
    </location>
</feature>
<evidence type="ECO:0000313" key="3">
    <source>
        <dbReference type="Proteomes" id="UP000678228"/>
    </source>
</evidence>
<dbReference type="PROSITE" id="PS51500">
    <property type="entry name" value="SIN"/>
    <property type="match status" value="1"/>
</dbReference>
<reference evidence="2" key="1">
    <citation type="submission" date="2021-03" db="EMBL/GenBank/DDBJ databases">
        <title>Bacillus suaedae sp. nov., isolated from Suaeda aralocaspica.</title>
        <authorList>
            <person name="Lei R.F.R."/>
        </authorList>
    </citation>
    <scope>NUCLEOTIDE SEQUENCE</scope>
    <source>
        <strain evidence="2">YZJH907-2</strain>
    </source>
</reference>
<dbReference type="Proteomes" id="UP000678228">
    <property type="component" value="Unassembled WGS sequence"/>
</dbReference>
<keyword evidence="3" id="KW-1185">Reference proteome</keyword>
<keyword evidence="2" id="KW-0238">DNA-binding</keyword>
<dbReference type="EMBL" id="JAGKSQ010000003">
    <property type="protein sequence ID" value="MBP3951495.1"/>
    <property type="molecule type" value="Genomic_DNA"/>
</dbReference>
<dbReference type="SUPFAM" id="SSF47406">
    <property type="entry name" value="SinR repressor dimerisation domain-like"/>
    <property type="match status" value="1"/>
</dbReference>
<sequence length="58" mass="6951">MLSVRSHDFNEVNEREWEELLLEAKEIGLSPDEIRQFLKQTNNHTLQIQMVNPLKQFL</sequence>
<protein>
    <submittedName>
        <fullName evidence="2">DNA-binding anti-repressor SinI</fullName>
    </submittedName>
</protein>
<gene>
    <name evidence="2" type="primary">sinI</name>
    <name evidence="2" type="ORF">J7W16_10135</name>
</gene>
<accession>A0A940WZA7</accession>
<dbReference type="GO" id="GO:0046983">
    <property type="term" value="F:protein dimerization activity"/>
    <property type="evidence" value="ECO:0007669"/>
    <property type="project" value="InterPro"/>
</dbReference>
<organism evidence="2 3">
    <name type="scientific">Halalkalibacter suaedae</name>
    <dbReference type="NCBI Taxonomy" id="2822140"/>
    <lineage>
        <taxon>Bacteria</taxon>
        <taxon>Bacillati</taxon>
        <taxon>Bacillota</taxon>
        <taxon>Bacilli</taxon>
        <taxon>Bacillales</taxon>
        <taxon>Bacillaceae</taxon>
        <taxon>Halalkalibacter</taxon>
    </lineage>
</organism>
<dbReference type="InterPro" id="IPR010981">
    <property type="entry name" value="SinR/SinI_dimer_dom"/>
</dbReference>
<comment type="caution">
    <text evidence="2">The sequence shown here is derived from an EMBL/GenBank/DDBJ whole genome shotgun (WGS) entry which is preliminary data.</text>
</comment>
<dbReference type="RefSeq" id="WP_210597172.1">
    <property type="nucleotide sequence ID" value="NZ_JAGKSQ010000003.1"/>
</dbReference>
<name>A0A940WZA7_9BACI</name>
<dbReference type="GO" id="GO:0003677">
    <property type="term" value="F:DNA binding"/>
    <property type="evidence" value="ECO:0007669"/>
    <property type="project" value="UniProtKB-KW"/>
</dbReference>
<dbReference type="Pfam" id="PF08671">
    <property type="entry name" value="SinI"/>
    <property type="match status" value="1"/>
</dbReference>